<proteinExistence type="predicted"/>
<feature type="signal peptide" evidence="1">
    <location>
        <begin position="1"/>
        <end position="34"/>
    </location>
</feature>
<sequence length="206" mass="21948">MGRHRLKMDRRRRSAAMAAVVAPAAAFLVVGADAGPATKGGAEVVPAAAVEPAAAPAAPAVRADRAVRRNMRFPLPVGRAPEKGLQVETILAARAVSARFPEILNIGGVRADSMKWHPNGLAIDVMIPNYASPEGKALGDRIVAYVLDNADRFGVNHVIFRQHIMYRGKAPRKMSDRGGDTANHYDHVHIATNGGGFPTGDETYLT</sequence>
<evidence type="ECO:0000259" key="2">
    <source>
        <dbReference type="Pfam" id="PF26571"/>
    </source>
</evidence>
<organism evidence="3 4">
    <name type="scientific">Mycobacterium syngnathidarum</name>
    <dbReference type="NCBI Taxonomy" id="1908205"/>
    <lineage>
        <taxon>Bacteria</taxon>
        <taxon>Bacillati</taxon>
        <taxon>Actinomycetota</taxon>
        <taxon>Actinomycetes</taxon>
        <taxon>Mycobacteriales</taxon>
        <taxon>Mycobacteriaceae</taxon>
        <taxon>Mycobacterium</taxon>
    </lineage>
</organism>
<dbReference type="EMBL" id="MLHV01000022">
    <property type="protein sequence ID" value="OHT93451.1"/>
    <property type="molecule type" value="Genomic_DNA"/>
</dbReference>
<reference evidence="3 4" key="1">
    <citation type="submission" date="2016-10" db="EMBL/GenBank/DDBJ databases">
        <title>Evaluation of Human, Animal and Environmental Mycobacterium chelonae Isolates by Core Genome Phylogenomic Analysis, Targeted Gene Comparison, and Anti-microbial Susceptibility Patterns: A Tale of Mistaken Identities.</title>
        <authorList>
            <person name="Fogelson S.B."/>
            <person name="Camus A.C."/>
            <person name="Lorenz W."/>
            <person name="Vasireddy R."/>
            <person name="Vasireddy S."/>
            <person name="Smith T."/>
            <person name="Brown-Elliott B.A."/>
            <person name="Wallace R.J.Jr."/>
            <person name="Hasan N.A."/>
            <person name="Reischl U."/>
            <person name="Sanchez S."/>
        </authorList>
    </citation>
    <scope>NUCLEOTIDE SEQUENCE [LARGE SCALE GENOMIC DNA]</scope>
    <source>
        <strain evidence="3 4">24999</strain>
    </source>
</reference>
<dbReference type="InterPro" id="IPR058593">
    <property type="entry name" value="ARB_07466-like_C"/>
</dbReference>
<evidence type="ECO:0000313" key="3">
    <source>
        <dbReference type="EMBL" id="OHT93451.1"/>
    </source>
</evidence>
<dbReference type="RefSeq" id="WP_070946108.1">
    <property type="nucleotide sequence ID" value="NZ_MLCL01000039.1"/>
</dbReference>
<accession>A0A1Q9WC41</accession>
<protein>
    <recommendedName>
        <fullName evidence="2">ARB-07466-like C-terminal domain-containing protein</fullName>
    </recommendedName>
</protein>
<keyword evidence="1" id="KW-0732">Signal</keyword>
<gene>
    <name evidence="3" type="ORF">BKG61_21045</name>
</gene>
<dbReference type="STRING" id="1908205.BKG60_12840"/>
<evidence type="ECO:0000256" key="1">
    <source>
        <dbReference type="SAM" id="SignalP"/>
    </source>
</evidence>
<name>A0A1Q9WC41_9MYCO</name>
<feature type="chain" id="PRO_5030032750" description="ARB-07466-like C-terminal domain-containing protein" evidence="1">
    <location>
        <begin position="35"/>
        <end position="206"/>
    </location>
</feature>
<dbReference type="Proteomes" id="UP000179636">
    <property type="component" value="Unassembled WGS sequence"/>
</dbReference>
<feature type="domain" description="ARB-07466-like C-terminal" evidence="2">
    <location>
        <begin position="82"/>
        <end position="185"/>
    </location>
</feature>
<keyword evidence="4" id="KW-1185">Reference proteome</keyword>
<accession>A0A1S1JU42</accession>
<comment type="caution">
    <text evidence="3">The sequence shown here is derived from an EMBL/GenBank/DDBJ whole genome shotgun (WGS) entry which is preliminary data.</text>
</comment>
<evidence type="ECO:0000313" key="4">
    <source>
        <dbReference type="Proteomes" id="UP000179636"/>
    </source>
</evidence>
<dbReference type="Pfam" id="PF26571">
    <property type="entry name" value="VldE"/>
    <property type="match status" value="1"/>
</dbReference>
<dbReference type="AlphaFoldDB" id="A0A1Q9WC41"/>